<evidence type="ECO:0000256" key="11">
    <source>
        <dbReference type="ARBA" id="ARBA00044498"/>
    </source>
</evidence>
<protein>
    <recommendedName>
        <fullName evidence="1">Globin</fullName>
    </recommendedName>
    <alternativeName>
        <fullName evidence="10">Myoglobin</fullName>
    </alternativeName>
    <alternativeName>
        <fullName evidence="12">Nitrite reductase MB</fullName>
    </alternativeName>
    <alternativeName>
        <fullName evidence="13">Pseudoperoxidase MB</fullName>
    </alternativeName>
</protein>
<evidence type="ECO:0000256" key="13">
    <source>
        <dbReference type="ARBA" id="ARBA00044553"/>
    </source>
</evidence>
<comment type="subcellular location">
    <subcellularLocation>
        <location evidence="11">Cytoplasm</location>
        <location evidence="11">Sarcoplasm</location>
    </subcellularLocation>
</comment>
<accession>A0AAN8PM37</accession>
<dbReference type="Proteomes" id="UP001347796">
    <property type="component" value="Unassembled WGS sequence"/>
</dbReference>
<dbReference type="GO" id="GO:0016528">
    <property type="term" value="C:sarcoplasm"/>
    <property type="evidence" value="ECO:0007669"/>
    <property type="project" value="UniProtKB-SubCell"/>
</dbReference>
<name>A0AAN8PM37_PATCE</name>
<sequence>MGLIMSTVNYIFGGGGGGPEMDVPDKVTGLSKREQLAITSSWDLIKVNAKENGVELFIRLFKAYPKSQDFFEHFKGKDPESLRKKTMLRVHGTTVMHALNSMVESIDDPECLIGLLERNALSHYPRGIRIQHYQELWIVFINLLKDALGSKCTPETVAAWEKALKVINSVIETELTKQSNIKD</sequence>
<dbReference type="InterPro" id="IPR044399">
    <property type="entry name" value="Mb-like_M"/>
</dbReference>
<gene>
    <name evidence="18" type="ORF">SNE40_015812</name>
</gene>
<comment type="caution">
    <text evidence="18">The sequence shown here is derived from an EMBL/GenBank/DDBJ whole genome shotgun (WGS) entry which is preliminary data.</text>
</comment>
<comment type="similarity">
    <text evidence="16">Belongs to the globin family.</text>
</comment>
<dbReference type="SUPFAM" id="SSF46458">
    <property type="entry name" value="Globin-like"/>
    <property type="match status" value="1"/>
</dbReference>
<evidence type="ECO:0000256" key="6">
    <source>
        <dbReference type="ARBA" id="ARBA00022723"/>
    </source>
</evidence>
<dbReference type="Pfam" id="PF00042">
    <property type="entry name" value="Globin"/>
    <property type="match status" value="1"/>
</dbReference>
<dbReference type="GO" id="GO:0016491">
    <property type="term" value="F:oxidoreductase activity"/>
    <property type="evidence" value="ECO:0007669"/>
    <property type="project" value="UniProtKB-KW"/>
</dbReference>
<keyword evidence="3" id="KW-0963">Cytoplasm</keyword>
<evidence type="ECO:0000256" key="3">
    <source>
        <dbReference type="ARBA" id="ARBA00022490"/>
    </source>
</evidence>
<evidence type="ECO:0000256" key="8">
    <source>
        <dbReference type="ARBA" id="ARBA00023004"/>
    </source>
</evidence>
<dbReference type="PROSITE" id="PS01033">
    <property type="entry name" value="GLOBIN"/>
    <property type="match status" value="1"/>
</dbReference>
<feature type="domain" description="Globin" evidence="17">
    <location>
        <begin position="29"/>
        <end position="176"/>
    </location>
</feature>
<keyword evidence="8" id="KW-0408">Iron</keyword>
<dbReference type="PRINTS" id="PR00613">
    <property type="entry name" value="MYOGLOBIN"/>
</dbReference>
<evidence type="ECO:0000256" key="7">
    <source>
        <dbReference type="ARBA" id="ARBA00023002"/>
    </source>
</evidence>
<keyword evidence="7" id="KW-0560">Oxidoreductase</keyword>
<dbReference type="InterPro" id="IPR002335">
    <property type="entry name" value="Myoglobin"/>
</dbReference>
<dbReference type="GO" id="GO:0020037">
    <property type="term" value="F:heme binding"/>
    <property type="evidence" value="ECO:0007669"/>
    <property type="project" value="InterPro"/>
</dbReference>
<evidence type="ECO:0000256" key="16">
    <source>
        <dbReference type="RuleBase" id="RU000356"/>
    </source>
</evidence>
<evidence type="ECO:0000313" key="19">
    <source>
        <dbReference type="Proteomes" id="UP001347796"/>
    </source>
</evidence>
<evidence type="ECO:0000256" key="1">
    <source>
        <dbReference type="ARBA" id="ARBA00013895"/>
    </source>
</evidence>
<evidence type="ECO:0000256" key="14">
    <source>
        <dbReference type="ARBA" id="ARBA00048118"/>
    </source>
</evidence>
<dbReference type="GO" id="GO:0046872">
    <property type="term" value="F:metal ion binding"/>
    <property type="evidence" value="ECO:0007669"/>
    <property type="project" value="UniProtKB-KW"/>
</dbReference>
<evidence type="ECO:0000256" key="5">
    <source>
        <dbReference type="ARBA" id="ARBA00022621"/>
    </source>
</evidence>
<comment type="catalytic activity">
    <reaction evidence="14">
        <text>Fe(III)-heme b-[protein] + nitric oxide + H2O = Fe(II)-heme b-[protein] + nitrite + 2 H(+)</text>
        <dbReference type="Rhea" id="RHEA:77711"/>
        <dbReference type="Rhea" id="RHEA-COMP:18975"/>
        <dbReference type="Rhea" id="RHEA-COMP:18976"/>
        <dbReference type="ChEBI" id="CHEBI:15377"/>
        <dbReference type="ChEBI" id="CHEBI:15378"/>
        <dbReference type="ChEBI" id="CHEBI:16301"/>
        <dbReference type="ChEBI" id="CHEBI:16480"/>
        <dbReference type="ChEBI" id="CHEBI:55376"/>
        <dbReference type="ChEBI" id="CHEBI:60344"/>
    </reaction>
    <physiologicalReaction direction="right-to-left" evidence="14">
        <dbReference type="Rhea" id="RHEA:77713"/>
    </physiologicalReaction>
</comment>
<evidence type="ECO:0000256" key="9">
    <source>
        <dbReference type="ARBA" id="ARBA00023179"/>
    </source>
</evidence>
<evidence type="ECO:0000256" key="4">
    <source>
        <dbReference type="ARBA" id="ARBA00022617"/>
    </source>
</evidence>
<keyword evidence="6" id="KW-0479">Metal-binding</keyword>
<dbReference type="GO" id="GO:0005344">
    <property type="term" value="F:oxygen carrier activity"/>
    <property type="evidence" value="ECO:0007669"/>
    <property type="project" value="UniProtKB-KW"/>
</dbReference>
<keyword evidence="5 16" id="KW-0561">Oxygen transport</keyword>
<dbReference type="AlphaFoldDB" id="A0AAN8PM37"/>
<dbReference type="PANTHER" id="PTHR47217:SF1">
    <property type="entry name" value="GLOBIN-LIKE PROTEIN"/>
    <property type="match status" value="1"/>
</dbReference>
<keyword evidence="4 16" id="KW-0349">Heme</keyword>
<reference evidence="18 19" key="1">
    <citation type="submission" date="2024-01" db="EMBL/GenBank/DDBJ databases">
        <title>The genome of the rayed Mediterranean limpet Patella caerulea (Linnaeus, 1758).</title>
        <authorList>
            <person name="Anh-Thu Weber A."/>
            <person name="Halstead-Nussloch G."/>
        </authorList>
    </citation>
    <scope>NUCLEOTIDE SEQUENCE [LARGE SCALE GENOMIC DNA]</scope>
    <source>
        <strain evidence="18">AATW-2023a</strain>
        <tissue evidence="18">Whole specimen</tissue>
    </source>
</reference>
<dbReference type="PANTHER" id="PTHR47217">
    <property type="entry name" value="GLOBIN-LIKE PROTEIN"/>
    <property type="match status" value="1"/>
</dbReference>
<dbReference type="InterPro" id="IPR000971">
    <property type="entry name" value="Globin"/>
</dbReference>
<dbReference type="EMBL" id="JAZGQO010000010">
    <property type="protein sequence ID" value="KAK6177778.1"/>
    <property type="molecule type" value="Genomic_DNA"/>
</dbReference>
<comment type="catalytic activity">
    <reaction evidence="15">
        <text>H2O2 + AH2 = A + 2 H2O</text>
        <dbReference type="Rhea" id="RHEA:30275"/>
        <dbReference type="ChEBI" id="CHEBI:13193"/>
        <dbReference type="ChEBI" id="CHEBI:15377"/>
        <dbReference type="ChEBI" id="CHEBI:16240"/>
        <dbReference type="ChEBI" id="CHEBI:17499"/>
    </reaction>
</comment>
<dbReference type="GO" id="GO:0019825">
    <property type="term" value="F:oxygen binding"/>
    <property type="evidence" value="ECO:0007669"/>
    <property type="project" value="InterPro"/>
</dbReference>
<evidence type="ECO:0000256" key="12">
    <source>
        <dbReference type="ARBA" id="ARBA00044552"/>
    </source>
</evidence>
<keyword evidence="19" id="KW-1185">Reference proteome</keyword>
<evidence type="ECO:0000259" key="17">
    <source>
        <dbReference type="PROSITE" id="PS01033"/>
    </source>
</evidence>
<evidence type="ECO:0000256" key="10">
    <source>
        <dbReference type="ARBA" id="ARBA00030087"/>
    </source>
</evidence>
<evidence type="ECO:0000256" key="15">
    <source>
        <dbReference type="ARBA" id="ARBA00049931"/>
    </source>
</evidence>
<dbReference type="InterPro" id="IPR009050">
    <property type="entry name" value="Globin-like_sf"/>
</dbReference>
<evidence type="ECO:0000256" key="2">
    <source>
        <dbReference type="ARBA" id="ARBA00022448"/>
    </source>
</evidence>
<dbReference type="CDD" id="cd01040">
    <property type="entry name" value="Mb-like"/>
    <property type="match status" value="1"/>
</dbReference>
<dbReference type="InterPro" id="IPR012292">
    <property type="entry name" value="Globin/Proto"/>
</dbReference>
<keyword evidence="9" id="KW-0514">Muscle protein</keyword>
<evidence type="ECO:0000313" key="18">
    <source>
        <dbReference type="EMBL" id="KAK6177778.1"/>
    </source>
</evidence>
<keyword evidence="2 16" id="KW-0813">Transport</keyword>
<proteinExistence type="inferred from homology"/>
<dbReference type="Gene3D" id="1.10.490.10">
    <property type="entry name" value="Globins"/>
    <property type="match status" value="1"/>
</dbReference>
<organism evidence="18 19">
    <name type="scientific">Patella caerulea</name>
    <name type="common">Rayed Mediterranean limpet</name>
    <dbReference type="NCBI Taxonomy" id="87958"/>
    <lineage>
        <taxon>Eukaryota</taxon>
        <taxon>Metazoa</taxon>
        <taxon>Spiralia</taxon>
        <taxon>Lophotrochozoa</taxon>
        <taxon>Mollusca</taxon>
        <taxon>Gastropoda</taxon>
        <taxon>Patellogastropoda</taxon>
        <taxon>Patelloidea</taxon>
        <taxon>Patellidae</taxon>
        <taxon>Patella</taxon>
    </lineage>
</organism>